<keyword evidence="2" id="KW-1185">Reference proteome</keyword>
<evidence type="ECO:0000313" key="1">
    <source>
        <dbReference type="EMBL" id="KUP93008.1"/>
    </source>
</evidence>
<dbReference type="Proteomes" id="UP000068382">
    <property type="component" value="Unassembled WGS sequence"/>
</dbReference>
<reference evidence="1 2" key="1">
    <citation type="submission" date="2015-12" db="EMBL/GenBank/DDBJ databases">
        <title>Genome sequence of the marine Rhodobacteraceae strain O3.65, Candidatus Tritonibacter horizontis.</title>
        <authorList>
            <person name="Poehlein A."/>
            <person name="Giebel H.A."/>
            <person name="Voget S."/>
            <person name="Brinkhoff T."/>
        </authorList>
    </citation>
    <scope>NUCLEOTIDE SEQUENCE [LARGE SCALE GENOMIC DNA]</scope>
    <source>
        <strain evidence="1 2">O3.65</strain>
    </source>
</reference>
<proteinExistence type="predicted"/>
<evidence type="ECO:0000313" key="2">
    <source>
        <dbReference type="Proteomes" id="UP000068382"/>
    </source>
</evidence>
<comment type="caution">
    <text evidence="1">The sequence shown here is derived from an EMBL/GenBank/DDBJ whole genome shotgun (WGS) entry which is preliminary data.</text>
</comment>
<name>A0A132BXB5_9RHOB</name>
<dbReference type="EMBL" id="LPUY01000063">
    <property type="protein sequence ID" value="KUP93008.1"/>
    <property type="molecule type" value="Genomic_DNA"/>
</dbReference>
<protein>
    <submittedName>
        <fullName evidence="1">Cytochrome c-556</fullName>
    </submittedName>
</protein>
<dbReference type="AlphaFoldDB" id="A0A132BXB5"/>
<dbReference type="PROSITE" id="PS51009">
    <property type="entry name" value="CYTCII"/>
    <property type="match status" value="1"/>
</dbReference>
<dbReference type="InterPro" id="IPR010980">
    <property type="entry name" value="Cyt_c/b562"/>
</dbReference>
<dbReference type="SUPFAM" id="SSF47175">
    <property type="entry name" value="Cytochromes"/>
    <property type="match status" value="1"/>
</dbReference>
<dbReference type="GO" id="GO:0005506">
    <property type="term" value="F:iron ion binding"/>
    <property type="evidence" value="ECO:0007669"/>
    <property type="project" value="InterPro"/>
</dbReference>
<gene>
    <name evidence="1" type="ORF">TRIHO_21310</name>
</gene>
<dbReference type="Gene3D" id="1.20.120.10">
    <property type="entry name" value="Cytochrome c/b562"/>
    <property type="match status" value="1"/>
</dbReference>
<organism evidence="1 2">
    <name type="scientific">Tritonibacter horizontis</name>
    <dbReference type="NCBI Taxonomy" id="1768241"/>
    <lineage>
        <taxon>Bacteria</taxon>
        <taxon>Pseudomonadati</taxon>
        <taxon>Pseudomonadota</taxon>
        <taxon>Alphaproteobacteria</taxon>
        <taxon>Rhodobacterales</taxon>
        <taxon>Paracoccaceae</taxon>
        <taxon>Tritonibacter</taxon>
    </lineage>
</organism>
<dbReference type="InterPro" id="IPR002321">
    <property type="entry name" value="Cyt_c_II"/>
</dbReference>
<dbReference type="OrthoDB" id="7596534at2"/>
<dbReference type="Pfam" id="PF01322">
    <property type="entry name" value="Cytochrom_C_2"/>
    <property type="match status" value="1"/>
</dbReference>
<dbReference type="GO" id="GO:0009055">
    <property type="term" value="F:electron transfer activity"/>
    <property type="evidence" value="ECO:0007669"/>
    <property type="project" value="InterPro"/>
</dbReference>
<sequence>MPIGLVVAMLVGAQATSGAAPIEDKHVRARIALMNSQKYALEGLIALSSGRVPYDSRAARNLRKQLLATTKDIDRRFRKQRDDPNSHAKPEVWIYWDDFKARAKRAEAATKAVKTWSLEDLRGSLPNLIRACHSCHQSFREHVNEFTTH</sequence>
<dbReference type="GO" id="GO:0020037">
    <property type="term" value="F:heme binding"/>
    <property type="evidence" value="ECO:0007669"/>
    <property type="project" value="InterPro"/>
</dbReference>
<dbReference type="RefSeq" id="WP_068243015.1">
    <property type="nucleotide sequence ID" value="NZ_LPUY01000063.1"/>
</dbReference>
<accession>A0A132BXB5</accession>
<dbReference type="GO" id="GO:0022900">
    <property type="term" value="P:electron transport chain"/>
    <property type="evidence" value="ECO:0007669"/>
    <property type="project" value="InterPro"/>
</dbReference>